<keyword evidence="5 7" id="KW-0408">Iron</keyword>
<dbReference type="InterPro" id="IPR002397">
    <property type="entry name" value="Cyt_P450_B"/>
</dbReference>
<dbReference type="GO" id="GO:0016705">
    <property type="term" value="F:oxidoreductase activity, acting on paired donors, with incorporation or reduction of molecular oxygen"/>
    <property type="evidence" value="ECO:0007669"/>
    <property type="project" value="InterPro"/>
</dbReference>
<keyword evidence="6 7" id="KW-0503">Monooxygenase</keyword>
<keyword evidence="2 7" id="KW-0349">Heme</keyword>
<dbReference type="PANTHER" id="PTHR46696">
    <property type="entry name" value="P450, PUTATIVE (EUROFUNG)-RELATED"/>
    <property type="match status" value="1"/>
</dbReference>
<dbReference type="InterPro" id="IPR017972">
    <property type="entry name" value="Cyt_P450_CS"/>
</dbReference>
<reference evidence="9" key="1">
    <citation type="submission" date="2018-12" db="EMBL/GenBank/DDBJ databases">
        <title>Tengunoibacter tsumagoiensis gen. nov., sp. nov., Dictyobacter kobayashii sp. nov., D. alpinus sp. nov., and D. joshuensis sp. nov. and description of Dictyobacteraceae fam. nov. within the order Ktedonobacterales isolated from Tengu-no-mugimeshi.</title>
        <authorList>
            <person name="Wang C.M."/>
            <person name="Zheng Y."/>
            <person name="Sakai Y."/>
            <person name="Toyoda A."/>
            <person name="Minakuchi Y."/>
            <person name="Abe K."/>
            <person name="Yokota A."/>
            <person name="Yabe S."/>
        </authorList>
    </citation>
    <scope>NUCLEOTIDE SEQUENCE [LARGE SCALE GENOMIC DNA]</scope>
    <source>
        <strain evidence="9">Uno3</strain>
    </source>
</reference>
<evidence type="ECO:0000256" key="7">
    <source>
        <dbReference type="RuleBase" id="RU000461"/>
    </source>
</evidence>
<keyword evidence="4 7" id="KW-0560">Oxidoreductase</keyword>
<evidence type="ECO:0000256" key="1">
    <source>
        <dbReference type="ARBA" id="ARBA00010617"/>
    </source>
</evidence>
<dbReference type="CDD" id="cd11029">
    <property type="entry name" value="CYP107-like"/>
    <property type="match status" value="1"/>
</dbReference>
<dbReference type="GO" id="GO:0020037">
    <property type="term" value="F:heme binding"/>
    <property type="evidence" value="ECO:0007669"/>
    <property type="project" value="InterPro"/>
</dbReference>
<dbReference type="SUPFAM" id="SSF48264">
    <property type="entry name" value="Cytochrome P450"/>
    <property type="match status" value="1"/>
</dbReference>
<name>A0A402A6M5_9CHLR</name>
<dbReference type="OrthoDB" id="9801155at2"/>
<evidence type="ECO:0000256" key="2">
    <source>
        <dbReference type="ARBA" id="ARBA00022617"/>
    </source>
</evidence>
<accession>A0A402A6M5</accession>
<proteinExistence type="inferred from homology"/>
<dbReference type="Pfam" id="PF00067">
    <property type="entry name" value="p450"/>
    <property type="match status" value="1"/>
</dbReference>
<evidence type="ECO:0000313" key="8">
    <source>
        <dbReference type="EMBL" id="GCE14797.1"/>
    </source>
</evidence>
<dbReference type="GO" id="GO:0004497">
    <property type="term" value="F:monooxygenase activity"/>
    <property type="evidence" value="ECO:0007669"/>
    <property type="project" value="UniProtKB-KW"/>
</dbReference>
<dbReference type="PRINTS" id="PR00359">
    <property type="entry name" value="BP450"/>
</dbReference>
<dbReference type="PROSITE" id="PS00086">
    <property type="entry name" value="CYTOCHROME_P450"/>
    <property type="match status" value="1"/>
</dbReference>
<evidence type="ECO:0000256" key="5">
    <source>
        <dbReference type="ARBA" id="ARBA00023004"/>
    </source>
</evidence>
<dbReference type="EMBL" id="BIFR01000002">
    <property type="protein sequence ID" value="GCE14797.1"/>
    <property type="molecule type" value="Genomic_DNA"/>
</dbReference>
<dbReference type="PANTHER" id="PTHR46696:SF1">
    <property type="entry name" value="CYTOCHROME P450 YJIB-RELATED"/>
    <property type="match status" value="1"/>
</dbReference>
<dbReference type="GO" id="GO:0005506">
    <property type="term" value="F:iron ion binding"/>
    <property type="evidence" value="ECO:0007669"/>
    <property type="project" value="InterPro"/>
</dbReference>
<keyword evidence="9" id="KW-1185">Reference proteome</keyword>
<evidence type="ECO:0000256" key="4">
    <source>
        <dbReference type="ARBA" id="ARBA00023002"/>
    </source>
</evidence>
<comment type="similarity">
    <text evidence="1 7">Belongs to the cytochrome P450 family.</text>
</comment>
<evidence type="ECO:0000256" key="6">
    <source>
        <dbReference type="ARBA" id="ARBA00023033"/>
    </source>
</evidence>
<dbReference type="AlphaFoldDB" id="A0A402A6M5"/>
<dbReference type="PRINTS" id="PR00385">
    <property type="entry name" value="P450"/>
</dbReference>
<gene>
    <name evidence="8" type="primary">cypA_1</name>
    <name evidence="8" type="ORF">KTT_46560</name>
</gene>
<sequence length="407" mass="45890">MQGQETEMEPFSPAFQANPYPFYEQIRATDPIYQVTLPHGGRAWWITGYADSEAALKDSRLTKNPQVSLPPDLVEKYGSGLLEFFELITSHMLYTDPPSHTRLRTLIGKAFTPALIEQWRERVQVYADELLDAVQDQGEMELITDFASPIPMMVISEMLGIPTRDQEQFRDWTTMLVGNTADLRTLLPLLPQAQAFVDYLYALIGQRRLQPQTDDLVSKLVQAEAEGEKLSERELISMIFLLIIAGYETTVNLISNGLLSLLQHPEQLALLKSDPSLLKPAIEELLRYNGPGFAATNRWANEDFELGGKLIRRGELVVVVLASANRDEQQFSHANELDITRRENRHLAFGKGIHYCIGAPLARLEGQIALGTLLRRFPNIQLDGDAQALRWRSGVLIHGLEALPVRF</sequence>
<dbReference type="InterPro" id="IPR036396">
    <property type="entry name" value="Cyt_P450_sf"/>
</dbReference>
<organism evidence="8 9">
    <name type="scientific">Tengunoibacter tsumagoiensis</name>
    <dbReference type="NCBI Taxonomy" id="2014871"/>
    <lineage>
        <taxon>Bacteria</taxon>
        <taxon>Bacillati</taxon>
        <taxon>Chloroflexota</taxon>
        <taxon>Ktedonobacteria</taxon>
        <taxon>Ktedonobacterales</taxon>
        <taxon>Dictyobacteraceae</taxon>
        <taxon>Tengunoibacter</taxon>
    </lineage>
</organism>
<dbReference type="FunFam" id="1.10.630.10:FF:000018">
    <property type="entry name" value="Cytochrome P450 monooxygenase"/>
    <property type="match status" value="1"/>
</dbReference>
<dbReference type="InterPro" id="IPR001128">
    <property type="entry name" value="Cyt_P450"/>
</dbReference>
<dbReference type="Gene3D" id="1.10.630.10">
    <property type="entry name" value="Cytochrome P450"/>
    <property type="match status" value="1"/>
</dbReference>
<comment type="caution">
    <text evidence="8">The sequence shown here is derived from an EMBL/GenBank/DDBJ whole genome shotgun (WGS) entry which is preliminary data.</text>
</comment>
<evidence type="ECO:0000256" key="3">
    <source>
        <dbReference type="ARBA" id="ARBA00022723"/>
    </source>
</evidence>
<protein>
    <submittedName>
        <fullName evidence="8">Cytochrome P450</fullName>
    </submittedName>
</protein>
<keyword evidence="3 7" id="KW-0479">Metal-binding</keyword>
<dbReference type="Proteomes" id="UP000287352">
    <property type="component" value="Unassembled WGS sequence"/>
</dbReference>
<evidence type="ECO:0000313" key="9">
    <source>
        <dbReference type="Proteomes" id="UP000287352"/>
    </source>
</evidence>